<keyword evidence="3" id="KW-1185">Reference proteome</keyword>
<reference evidence="2 3" key="1">
    <citation type="submission" date="2024-06" db="EMBL/GenBank/DDBJ databases">
        <title>The Natural Products Discovery Center: Release of the First 8490 Sequenced Strains for Exploring Actinobacteria Biosynthetic Diversity.</title>
        <authorList>
            <person name="Kalkreuter E."/>
            <person name="Kautsar S.A."/>
            <person name="Yang D."/>
            <person name="Bader C.D."/>
            <person name="Teijaro C.N."/>
            <person name="Fluegel L."/>
            <person name="Davis C.M."/>
            <person name="Simpson J.R."/>
            <person name="Lauterbach L."/>
            <person name="Steele A.D."/>
            <person name="Gui C."/>
            <person name="Meng S."/>
            <person name="Li G."/>
            <person name="Viehrig K."/>
            <person name="Ye F."/>
            <person name="Su P."/>
            <person name="Kiefer A.F."/>
            <person name="Nichols A."/>
            <person name="Cepeda A.J."/>
            <person name="Yan W."/>
            <person name="Fan B."/>
            <person name="Jiang Y."/>
            <person name="Adhikari A."/>
            <person name="Zheng C.-J."/>
            <person name="Schuster L."/>
            <person name="Cowan T.M."/>
            <person name="Smanski M.J."/>
            <person name="Chevrette M.G."/>
            <person name="De Carvalho L.P.S."/>
            <person name="Shen B."/>
        </authorList>
    </citation>
    <scope>NUCLEOTIDE SEQUENCE [LARGE SCALE GENOMIC DNA]</scope>
    <source>
        <strain evidence="2 3">NPDC052347</strain>
    </source>
</reference>
<feature type="transmembrane region" description="Helical" evidence="1">
    <location>
        <begin position="61"/>
        <end position="80"/>
    </location>
</feature>
<keyword evidence="1" id="KW-0472">Membrane</keyword>
<feature type="transmembrane region" description="Helical" evidence="1">
    <location>
        <begin position="33"/>
        <end position="54"/>
    </location>
</feature>
<evidence type="ECO:0000313" key="2">
    <source>
        <dbReference type="EMBL" id="MEV5505881.1"/>
    </source>
</evidence>
<evidence type="ECO:0000256" key="1">
    <source>
        <dbReference type="SAM" id="Phobius"/>
    </source>
</evidence>
<dbReference type="Proteomes" id="UP001552594">
    <property type="component" value="Unassembled WGS sequence"/>
</dbReference>
<dbReference type="InterPro" id="IPR046095">
    <property type="entry name" value="DUF6113"/>
</dbReference>
<accession>A0ABV3JSM0</accession>
<gene>
    <name evidence="2" type="ORF">AB0L16_05295</name>
</gene>
<keyword evidence="1" id="KW-1133">Transmembrane helix</keyword>
<keyword evidence="1" id="KW-0812">Transmembrane</keyword>
<comment type="caution">
    <text evidence="2">The sequence shown here is derived from an EMBL/GenBank/DDBJ whole genome shotgun (WGS) entry which is preliminary data.</text>
</comment>
<evidence type="ECO:0000313" key="3">
    <source>
        <dbReference type="Proteomes" id="UP001552594"/>
    </source>
</evidence>
<dbReference type="EMBL" id="JBFAUK010000003">
    <property type="protein sequence ID" value="MEV5505881.1"/>
    <property type="molecule type" value="Genomic_DNA"/>
</dbReference>
<dbReference type="Pfam" id="PF19608">
    <property type="entry name" value="DUF6113"/>
    <property type="match status" value="1"/>
</dbReference>
<protein>
    <submittedName>
        <fullName evidence="2">DUF6113 family protein</fullName>
    </submittedName>
</protein>
<feature type="transmembrane region" description="Helical" evidence="1">
    <location>
        <begin position="92"/>
        <end position="114"/>
    </location>
</feature>
<feature type="transmembrane region" description="Helical" evidence="1">
    <location>
        <begin position="7"/>
        <end position="27"/>
    </location>
</feature>
<proteinExistence type="predicted"/>
<dbReference type="RefSeq" id="WP_109283072.1">
    <property type="nucleotide sequence ID" value="NZ_JBFAUK010000003.1"/>
</dbReference>
<sequence length="126" mass="12456">MTERLNFGRLLGYAGLLVLGALVGLAGSLVQAGWFPGGLLLALLAVAGVTYGGVTATGTRTGGAVAGAGWLLAVVLALGNRPEGDFLFPAGLTTYVFLLGGMVLAVMCATLAGLPQPRGGAGRLGN</sequence>
<organism evidence="2 3">
    <name type="scientific">Streptomyces orinoci</name>
    <name type="common">Streptoverticillium orinoci</name>
    <dbReference type="NCBI Taxonomy" id="67339"/>
    <lineage>
        <taxon>Bacteria</taxon>
        <taxon>Bacillati</taxon>
        <taxon>Actinomycetota</taxon>
        <taxon>Actinomycetes</taxon>
        <taxon>Kitasatosporales</taxon>
        <taxon>Streptomycetaceae</taxon>
        <taxon>Streptomyces</taxon>
    </lineage>
</organism>
<name>A0ABV3JSM0_STRON</name>